<keyword evidence="1" id="KW-0472">Membrane</keyword>
<dbReference type="Pfam" id="PF02588">
    <property type="entry name" value="YitT_membrane"/>
    <property type="match status" value="1"/>
</dbReference>
<dbReference type="EMBL" id="BBSA01000016">
    <property type="protein sequence ID" value="GAM65089.1"/>
    <property type="molecule type" value="Genomic_DNA"/>
</dbReference>
<dbReference type="InterPro" id="IPR003740">
    <property type="entry name" value="YitT"/>
</dbReference>
<dbReference type="AlphaFoldDB" id="A0A0B8PQZ4"/>
<evidence type="ECO:0000313" key="2">
    <source>
        <dbReference type="EMBL" id="GAM65089.1"/>
    </source>
</evidence>
<comment type="caution">
    <text evidence="2">The sequence shown here is derived from an EMBL/GenBank/DDBJ whole genome shotgun (WGS) entry which is preliminary data.</text>
</comment>
<evidence type="ECO:0000256" key="1">
    <source>
        <dbReference type="SAM" id="Phobius"/>
    </source>
</evidence>
<name>A0A0B8PQZ4_9VIBR</name>
<keyword evidence="1" id="KW-0812">Transmembrane</keyword>
<proteinExistence type="predicted"/>
<feature type="transmembrane region" description="Helical" evidence="1">
    <location>
        <begin position="6"/>
        <end position="27"/>
    </location>
</feature>
<gene>
    <name evidence="2" type="ORF">JCM19232_133</name>
</gene>
<dbReference type="Proteomes" id="UP000031670">
    <property type="component" value="Unassembled WGS sequence"/>
</dbReference>
<reference evidence="2 3" key="1">
    <citation type="submission" date="2015-01" db="EMBL/GenBank/DDBJ databases">
        <title>Vibrio sp. C5 JCM 19232 whole genome shotgun sequence.</title>
        <authorList>
            <person name="Sawabe T."/>
            <person name="Meirelles P."/>
            <person name="Feng G."/>
            <person name="Sayaka M."/>
            <person name="Hattori M."/>
            <person name="Ohkuma M."/>
        </authorList>
    </citation>
    <scope>NUCLEOTIDE SEQUENCE [LARGE SCALE GENOMIC DNA]</scope>
    <source>
        <strain evidence="2 3">JCM19232</strain>
    </source>
</reference>
<sequence length="82" mass="8642">MNRHTLLEDCAAIFTGTLLVAVGIYFLKSSSMIVGGTAGLALLLNQFVDLSFGTLYFLVNVPSISWLGFALANTSPLTASSV</sequence>
<reference evidence="2 3" key="2">
    <citation type="submission" date="2015-01" db="EMBL/GenBank/DDBJ databases">
        <authorList>
            <consortium name="NBRP consortium"/>
            <person name="Sawabe T."/>
            <person name="Meirelles P."/>
            <person name="Feng G."/>
            <person name="Sayaka M."/>
            <person name="Hattori M."/>
            <person name="Ohkuma M."/>
        </authorList>
    </citation>
    <scope>NUCLEOTIDE SEQUENCE [LARGE SCALE GENOMIC DNA]</scope>
    <source>
        <strain evidence="2 3">JCM19232</strain>
    </source>
</reference>
<accession>A0A0B8PQZ4</accession>
<organism evidence="2 3">
    <name type="scientific">Vibrio ishigakensis</name>
    <dbReference type="NCBI Taxonomy" id="1481914"/>
    <lineage>
        <taxon>Bacteria</taxon>
        <taxon>Pseudomonadati</taxon>
        <taxon>Pseudomonadota</taxon>
        <taxon>Gammaproteobacteria</taxon>
        <taxon>Vibrionales</taxon>
        <taxon>Vibrionaceae</taxon>
        <taxon>Vibrio</taxon>
    </lineage>
</organism>
<keyword evidence="1" id="KW-1133">Transmembrane helix</keyword>
<evidence type="ECO:0000313" key="3">
    <source>
        <dbReference type="Proteomes" id="UP000031670"/>
    </source>
</evidence>
<protein>
    <submittedName>
        <fullName evidence="2">Membrane protein</fullName>
    </submittedName>
</protein>